<protein>
    <submittedName>
        <fullName evidence="1">Uncharacterized protein</fullName>
    </submittedName>
</protein>
<keyword evidence="2" id="KW-1185">Reference proteome</keyword>
<name>A0ABN1MKY6_9FLAO</name>
<dbReference type="Proteomes" id="UP001500507">
    <property type="component" value="Unassembled WGS sequence"/>
</dbReference>
<dbReference type="RefSeq" id="WP_343768746.1">
    <property type="nucleotide sequence ID" value="NZ_BAAAFG010000016.1"/>
</dbReference>
<dbReference type="PROSITE" id="PS51257">
    <property type="entry name" value="PROKAR_LIPOPROTEIN"/>
    <property type="match status" value="1"/>
</dbReference>
<reference evidence="1 2" key="1">
    <citation type="journal article" date="2019" name="Int. J. Syst. Evol. Microbiol.">
        <title>The Global Catalogue of Microorganisms (GCM) 10K type strain sequencing project: providing services to taxonomists for standard genome sequencing and annotation.</title>
        <authorList>
            <consortium name="The Broad Institute Genomics Platform"/>
            <consortium name="The Broad Institute Genome Sequencing Center for Infectious Disease"/>
            <person name="Wu L."/>
            <person name="Ma J."/>
        </authorList>
    </citation>
    <scope>NUCLEOTIDE SEQUENCE [LARGE SCALE GENOMIC DNA]</scope>
    <source>
        <strain evidence="1 2">JCM 16082</strain>
    </source>
</reference>
<comment type="caution">
    <text evidence="1">The sequence shown here is derived from an EMBL/GenBank/DDBJ whole genome shotgun (WGS) entry which is preliminary data.</text>
</comment>
<evidence type="ECO:0000313" key="2">
    <source>
        <dbReference type="Proteomes" id="UP001500507"/>
    </source>
</evidence>
<sequence length="170" mass="18951">MKNKLTKLFVLLIFIVSSCEDDEKTGLEVLENAAIVTFEVIDEDININPSNIQDFKAVIDAYQDVETYSLSVSRVSQGVSSDTIPFNTYRNFPLVLNISIEDLANTFNISADDIIEGDEFDFEGTTVAFDGTTYTFQNFDDGSGFIPGVSSLQFNSDGYRFSIEIVNEED</sequence>
<dbReference type="EMBL" id="BAAAFG010000016">
    <property type="protein sequence ID" value="GAA0873540.1"/>
    <property type="molecule type" value="Genomic_DNA"/>
</dbReference>
<gene>
    <name evidence="1" type="ORF">GCM10009117_26870</name>
</gene>
<accession>A0ABN1MKY6</accession>
<evidence type="ECO:0000313" key="1">
    <source>
        <dbReference type="EMBL" id="GAA0873540.1"/>
    </source>
</evidence>
<proteinExistence type="predicted"/>
<organism evidence="1 2">
    <name type="scientific">Gangjinia marincola</name>
    <dbReference type="NCBI Taxonomy" id="578463"/>
    <lineage>
        <taxon>Bacteria</taxon>
        <taxon>Pseudomonadati</taxon>
        <taxon>Bacteroidota</taxon>
        <taxon>Flavobacteriia</taxon>
        <taxon>Flavobacteriales</taxon>
        <taxon>Flavobacteriaceae</taxon>
        <taxon>Gangjinia</taxon>
    </lineage>
</organism>